<dbReference type="AlphaFoldDB" id="A0A7X6B097"/>
<dbReference type="RefSeq" id="WP_167503137.1">
    <property type="nucleotide sequence ID" value="NZ_JAALLH010000001.1"/>
</dbReference>
<feature type="region of interest" description="Disordered" evidence="1">
    <location>
        <begin position="1"/>
        <end position="76"/>
    </location>
</feature>
<sequence>MSHWTPPNRGGKTTIVSSLSTGEFPTMGESHSVTWARPTNGTSRSRSGLAKGTDPTLKNKATRSRRTTSSSETYGPTGVVTVARSYHGPGCPCCATTSSRQVRSAFGEQDNFRGGQSTGYKGVEPCCP</sequence>
<dbReference type="EMBL" id="JAALLH010000001">
    <property type="protein sequence ID" value="NIY68017.1"/>
    <property type="molecule type" value="Genomic_DNA"/>
</dbReference>
<evidence type="ECO:0000313" key="2">
    <source>
        <dbReference type="EMBL" id="NIY68017.1"/>
    </source>
</evidence>
<organism evidence="2 3">
    <name type="scientific">Streptomyces malaysiensis</name>
    <dbReference type="NCBI Taxonomy" id="92644"/>
    <lineage>
        <taxon>Bacteria</taxon>
        <taxon>Bacillati</taxon>
        <taxon>Actinomycetota</taxon>
        <taxon>Actinomycetes</taxon>
        <taxon>Kitasatosporales</taxon>
        <taxon>Streptomycetaceae</taxon>
        <taxon>Streptomyces</taxon>
        <taxon>Streptomyces violaceusniger group</taxon>
    </lineage>
</organism>
<reference evidence="2 3" key="1">
    <citation type="submission" date="2020-02" db="EMBL/GenBank/DDBJ databases">
        <title>Streptomyces malaysiensis DSM14702 (JHCC583434, PFL_A843) Genome sequencing and assembly.</title>
        <authorList>
            <person name="Samborskyy M."/>
        </authorList>
    </citation>
    <scope>NUCLEOTIDE SEQUENCE [LARGE SCALE GENOMIC DNA]</scope>
    <source>
        <strain evidence="2 3">DSM 14702</strain>
    </source>
</reference>
<comment type="caution">
    <text evidence="2">The sequence shown here is derived from an EMBL/GenBank/DDBJ whole genome shotgun (WGS) entry which is preliminary data.</text>
</comment>
<dbReference type="Proteomes" id="UP000536624">
    <property type="component" value="Unassembled WGS sequence"/>
</dbReference>
<protein>
    <submittedName>
        <fullName evidence="2">Alkaline phosphatase</fullName>
    </submittedName>
</protein>
<evidence type="ECO:0000313" key="3">
    <source>
        <dbReference type="Proteomes" id="UP000536624"/>
    </source>
</evidence>
<gene>
    <name evidence="2" type="ORF">SMALB_6095</name>
</gene>
<evidence type="ECO:0000256" key="1">
    <source>
        <dbReference type="SAM" id="MobiDB-lite"/>
    </source>
</evidence>
<feature type="compositionally biased region" description="Polar residues" evidence="1">
    <location>
        <begin position="14"/>
        <end position="46"/>
    </location>
</feature>
<accession>A0A7X6B097</accession>
<name>A0A7X6B097_STRMQ</name>
<proteinExistence type="predicted"/>
<feature type="region of interest" description="Disordered" evidence="1">
    <location>
        <begin position="109"/>
        <end position="128"/>
    </location>
</feature>